<keyword evidence="3" id="KW-1185">Reference proteome</keyword>
<dbReference type="EMBL" id="JAGSOG010000306">
    <property type="protein sequence ID" value="MBR7838592.1"/>
    <property type="molecule type" value="Genomic_DNA"/>
</dbReference>
<evidence type="ECO:0000256" key="1">
    <source>
        <dbReference type="SAM" id="MobiDB-lite"/>
    </source>
</evidence>
<name>A0A941EUX3_9ACTN</name>
<evidence type="ECO:0000313" key="3">
    <source>
        <dbReference type="Proteomes" id="UP000675781"/>
    </source>
</evidence>
<proteinExistence type="predicted"/>
<dbReference type="AlphaFoldDB" id="A0A941EUX3"/>
<accession>A0A941EUX3</accession>
<comment type="caution">
    <text evidence="2">The sequence shown here is derived from an EMBL/GenBank/DDBJ whole genome shotgun (WGS) entry which is preliminary data.</text>
</comment>
<dbReference type="RefSeq" id="WP_212533045.1">
    <property type="nucleotide sequence ID" value="NZ_JAGSOG010000306.1"/>
</dbReference>
<evidence type="ECO:0000313" key="2">
    <source>
        <dbReference type="EMBL" id="MBR7838592.1"/>
    </source>
</evidence>
<dbReference type="Proteomes" id="UP000675781">
    <property type="component" value="Unassembled WGS sequence"/>
</dbReference>
<gene>
    <name evidence="2" type="ORF">KDL01_35320</name>
</gene>
<protein>
    <submittedName>
        <fullName evidence="2">Uncharacterized protein</fullName>
    </submittedName>
</protein>
<feature type="compositionally biased region" description="Gly residues" evidence="1">
    <location>
        <begin position="10"/>
        <end position="19"/>
    </location>
</feature>
<organism evidence="2 3">
    <name type="scientific">Actinospica durhamensis</name>
    <dbReference type="NCBI Taxonomy" id="1508375"/>
    <lineage>
        <taxon>Bacteria</taxon>
        <taxon>Bacillati</taxon>
        <taxon>Actinomycetota</taxon>
        <taxon>Actinomycetes</taxon>
        <taxon>Catenulisporales</taxon>
        <taxon>Actinospicaceae</taxon>
        <taxon>Actinospica</taxon>
    </lineage>
</organism>
<sequence>MTGPAPWRGQPGGCWGGAPPGADAVALGPEHAARLLHLLRDLGRCFEDADGQFAELLDEHFGFAPAADTYAAALEIEVDDLQEALDAYTYPFQAHAG</sequence>
<feature type="region of interest" description="Disordered" evidence="1">
    <location>
        <begin position="1"/>
        <end position="21"/>
    </location>
</feature>
<reference evidence="2" key="1">
    <citation type="submission" date="2021-04" db="EMBL/GenBank/DDBJ databases">
        <title>Genome based classification of Actinospica acidithermotolerans sp. nov., an actinobacterium isolated from an Indonesian hot spring.</title>
        <authorList>
            <person name="Kusuma A.B."/>
            <person name="Putra K.E."/>
            <person name="Nafisah S."/>
            <person name="Loh J."/>
            <person name="Nouioui I."/>
            <person name="Goodfellow M."/>
        </authorList>
    </citation>
    <scope>NUCLEOTIDE SEQUENCE</scope>
    <source>
        <strain evidence="2">CSCA 57</strain>
    </source>
</reference>